<proteinExistence type="predicted"/>
<accession>A0ABW7MNR3</accession>
<organism evidence="1 2">
    <name type="scientific">Gaetbulibacter aquiaggeris</name>
    <dbReference type="NCBI Taxonomy" id="1735373"/>
    <lineage>
        <taxon>Bacteria</taxon>
        <taxon>Pseudomonadati</taxon>
        <taxon>Bacteroidota</taxon>
        <taxon>Flavobacteriia</taxon>
        <taxon>Flavobacteriales</taxon>
        <taxon>Flavobacteriaceae</taxon>
        <taxon>Gaetbulibacter</taxon>
    </lineage>
</organism>
<dbReference type="Proteomes" id="UP001610104">
    <property type="component" value="Unassembled WGS sequence"/>
</dbReference>
<reference evidence="1 2" key="1">
    <citation type="submission" date="2024-02" db="EMBL/GenBank/DDBJ databases">
        <title>A Gaetbulibacter species isolated from tidal flats and genomic insights of their niches.</title>
        <authorList>
            <person name="Ye Y."/>
        </authorList>
    </citation>
    <scope>NUCLEOTIDE SEQUENCE [LARGE SCALE GENOMIC DNA]</scope>
    <source>
        <strain evidence="1 2">KEM-8</strain>
    </source>
</reference>
<dbReference type="RefSeq" id="WP_395436771.1">
    <property type="nucleotide sequence ID" value="NZ_JBAWKC010000001.1"/>
</dbReference>
<sequence length="284" mass="33212">MHFFYIDEAGCNLRDLTNTESPIFTLGGIIVKDKGWNKTHTEYEKIVNAYFDNSIPENFELHSHELLSPNGDGFFENHDRARRNKFAIDILNLLVDRGHQTFLHAVHKERLNLYNTSSIRDKDHVELKTPYLLAYENSISMIEWYVKVRLGSTARGMVIIDEKDSIKTEIEGLTKHRRFHPTKSKRIKWISEFSYPIDSRKNPMVQISDLVCFSAKKYLEIENGYRDGYPSAAKDFYRDLYRIIDERLIKKTPVPEEGRYSGGFNTFINNITAKPARGWDSRTY</sequence>
<dbReference type="Pfam" id="PF12686">
    <property type="entry name" value="DUF3800"/>
    <property type="match status" value="1"/>
</dbReference>
<keyword evidence="2" id="KW-1185">Reference proteome</keyword>
<evidence type="ECO:0000313" key="1">
    <source>
        <dbReference type="EMBL" id="MFH6767473.1"/>
    </source>
</evidence>
<gene>
    <name evidence="1" type="ORF">V8G56_01900</name>
</gene>
<dbReference type="InterPro" id="IPR024524">
    <property type="entry name" value="DUF3800"/>
</dbReference>
<name>A0ABW7MNR3_9FLAO</name>
<protein>
    <submittedName>
        <fullName evidence="1">DUF3800 domain-containing protein</fullName>
    </submittedName>
</protein>
<dbReference type="EMBL" id="JBAWKC010000001">
    <property type="protein sequence ID" value="MFH6767473.1"/>
    <property type="molecule type" value="Genomic_DNA"/>
</dbReference>
<evidence type="ECO:0000313" key="2">
    <source>
        <dbReference type="Proteomes" id="UP001610104"/>
    </source>
</evidence>
<comment type="caution">
    <text evidence="1">The sequence shown here is derived from an EMBL/GenBank/DDBJ whole genome shotgun (WGS) entry which is preliminary data.</text>
</comment>